<dbReference type="GO" id="GO:0009744">
    <property type="term" value="P:response to sucrose"/>
    <property type="evidence" value="ECO:0007669"/>
    <property type="project" value="UniProtKB-ARBA"/>
</dbReference>
<evidence type="ECO:0000256" key="4">
    <source>
        <dbReference type="ARBA" id="ARBA00023136"/>
    </source>
</evidence>
<name>A0AA88U9G9_9ASTE</name>
<reference evidence="6" key="1">
    <citation type="submission" date="2022-12" db="EMBL/GenBank/DDBJ databases">
        <title>Draft genome assemblies for two species of Escallonia (Escalloniales).</title>
        <authorList>
            <person name="Chanderbali A."/>
            <person name="Dervinis C."/>
            <person name="Anghel I."/>
            <person name="Soltis D."/>
            <person name="Soltis P."/>
            <person name="Zapata F."/>
        </authorList>
    </citation>
    <scope>NUCLEOTIDE SEQUENCE</scope>
    <source>
        <strain evidence="6">UCBG92.1500</strain>
        <tissue evidence="6">Leaf</tissue>
    </source>
</reference>
<dbReference type="AlphaFoldDB" id="A0AA88U9G9"/>
<dbReference type="GO" id="GO:0016020">
    <property type="term" value="C:membrane"/>
    <property type="evidence" value="ECO:0007669"/>
    <property type="project" value="UniProtKB-SubCell"/>
</dbReference>
<proteinExistence type="predicted"/>
<sequence>MDYVGISVMIITSFFPQIYNIFECDTHWQSIYLGGITIMGISTIITLLLPVLSTGKFRSFRAFLFVAMGLFGLIPAIHAVIVNWSEPQRNRTLAYEAVMALSYLIGTMQEGIDPESSLLERSIMLMFLRSHSWKGMGPSKLFPPKRRTLKFENEFIQPGIFPDNLLSLTSNVTREEAKSDDRKLGKGPLNSFPCKCKNRRDDRFTHEGTPPLKLFQERSKKLSSLLLQKPDGIGPSKAFFDKARETNGKSPIQSGILPENKLSLKSNSHSSEQFIIPSGISPEKTLLSKNRALSFVRSKVFANLPRRGNKPFNPLFLKDKAFKEGWRDEEKVTDLPRHHPPSSNFVVLGKEGTKRRRGTSGCRNSAQLLLFSTKYSFSLDIVDNIGNHAVLQLLLGDYRRQPRQLFPNCREDRRRMRPEPVFPSDSREGRIFLVHIFALSLFGAPRALSRALSRDCDHVPLYSLGAVLI</sequence>
<organism evidence="6 7">
    <name type="scientific">Escallonia rubra</name>
    <dbReference type="NCBI Taxonomy" id="112253"/>
    <lineage>
        <taxon>Eukaryota</taxon>
        <taxon>Viridiplantae</taxon>
        <taxon>Streptophyta</taxon>
        <taxon>Embryophyta</taxon>
        <taxon>Tracheophyta</taxon>
        <taxon>Spermatophyta</taxon>
        <taxon>Magnoliopsida</taxon>
        <taxon>eudicotyledons</taxon>
        <taxon>Gunneridae</taxon>
        <taxon>Pentapetalae</taxon>
        <taxon>asterids</taxon>
        <taxon>campanulids</taxon>
        <taxon>Escalloniales</taxon>
        <taxon>Escalloniaceae</taxon>
        <taxon>Escallonia</taxon>
    </lineage>
</organism>
<evidence type="ECO:0000256" key="2">
    <source>
        <dbReference type="ARBA" id="ARBA00022692"/>
    </source>
</evidence>
<gene>
    <name evidence="6" type="ORF">RJ640_003570</name>
</gene>
<evidence type="ECO:0000256" key="5">
    <source>
        <dbReference type="SAM" id="Phobius"/>
    </source>
</evidence>
<dbReference type="Pfam" id="PF03006">
    <property type="entry name" value="HlyIII"/>
    <property type="match status" value="1"/>
</dbReference>
<comment type="subcellular location">
    <subcellularLocation>
        <location evidence="1">Membrane</location>
        <topology evidence="1">Multi-pass membrane protein</topology>
    </subcellularLocation>
</comment>
<dbReference type="GO" id="GO:0009725">
    <property type="term" value="P:response to hormone"/>
    <property type="evidence" value="ECO:0007669"/>
    <property type="project" value="UniProtKB-ARBA"/>
</dbReference>
<evidence type="ECO:0000313" key="7">
    <source>
        <dbReference type="Proteomes" id="UP001187471"/>
    </source>
</evidence>
<evidence type="ECO:0000256" key="1">
    <source>
        <dbReference type="ARBA" id="ARBA00004141"/>
    </source>
</evidence>
<comment type="caution">
    <text evidence="6">The sequence shown here is derived from an EMBL/GenBank/DDBJ whole genome shotgun (WGS) entry which is preliminary data.</text>
</comment>
<evidence type="ECO:0000256" key="3">
    <source>
        <dbReference type="ARBA" id="ARBA00022989"/>
    </source>
</evidence>
<dbReference type="EMBL" id="JAVXUO010002383">
    <property type="protein sequence ID" value="KAK2973696.1"/>
    <property type="molecule type" value="Genomic_DNA"/>
</dbReference>
<keyword evidence="4 5" id="KW-0472">Membrane</keyword>
<dbReference type="PANTHER" id="PTHR20855">
    <property type="entry name" value="ADIPOR/PROGESTIN RECEPTOR-RELATED"/>
    <property type="match status" value="1"/>
</dbReference>
<feature type="transmembrane region" description="Helical" evidence="5">
    <location>
        <begin position="31"/>
        <end position="51"/>
    </location>
</feature>
<keyword evidence="3 5" id="KW-1133">Transmembrane helix</keyword>
<keyword evidence="2 5" id="KW-0812">Transmembrane</keyword>
<evidence type="ECO:0000313" key="6">
    <source>
        <dbReference type="EMBL" id="KAK2973696.1"/>
    </source>
</evidence>
<accession>A0AA88U9G9</accession>
<keyword evidence="7" id="KW-1185">Reference proteome</keyword>
<feature type="transmembrane region" description="Helical" evidence="5">
    <location>
        <begin position="63"/>
        <end position="84"/>
    </location>
</feature>
<dbReference type="InterPro" id="IPR004254">
    <property type="entry name" value="AdipoR/HlyIII-related"/>
</dbReference>
<dbReference type="PANTHER" id="PTHR20855:SF115">
    <property type="entry name" value="HEPTAHELICAL TRANSMEMBRANE PROTEIN 1"/>
    <property type="match status" value="1"/>
</dbReference>
<protein>
    <submittedName>
        <fullName evidence="6">Uncharacterized protein</fullName>
    </submittedName>
</protein>
<dbReference type="GO" id="GO:0038023">
    <property type="term" value="F:signaling receptor activity"/>
    <property type="evidence" value="ECO:0007669"/>
    <property type="project" value="TreeGrafter"/>
</dbReference>
<dbReference type="Proteomes" id="UP001187471">
    <property type="component" value="Unassembled WGS sequence"/>
</dbReference>